<dbReference type="Proteomes" id="UP000549009">
    <property type="component" value="Unassembled WGS sequence"/>
</dbReference>
<evidence type="ECO:0008006" key="5">
    <source>
        <dbReference type="Google" id="ProtNLM"/>
    </source>
</evidence>
<evidence type="ECO:0000313" key="3">
    <source>
        <dbReference type="EMBL" id="MBB5103777.1"/>
    </source>
</evidence>
<dbReference type="PROSITE" id="PS51257">
    <property type="entry name" value="PROKAR_LIPOPROTEIN"/>
    <property type="match status" value="1"/>
</dbReference>
<feature type="region of interest" description="Disordered" evidence="1">
    <location>
        <begin position="39"/>
        <end position="70"/>
    </location>
</feature>
<sequence length="218" mass="22787">MTTTSRRAPLSGAPRIRLVALAAAPLLALAVGCGGGDDGGGKDDQVASVPEKSGKKSDGSGGKAAGSADKTGKSAFFDAQMTYVRCMRTKAGLKDYPDPKLSGHLDFPAIEKLVDPNGGGEEYKGGKNGVCKDELLAAMNAEPKRDQQRDYESMLAHAKCMRDKGVSLFRNPTMADGNAQPGGEPDPASPRIDTESPLYKQAREACAAKLLDGLDGMQ</sequence>
<reference evidence="3 4" key="1">
    <citation type="submission" date="2020-08" db="EMBL/GenBank/DDBJ databases">
        <title>Genomic Encyclopedia of Type Strains, Phase III (KMG-III): the genomes of soil and plant-associated and newly described type strains.</title>
        <authorList>
            <person name="Whitman W."/>
        </authorList>
    </citation>
    <scope>NUCLEOTIDE SEQUENCE [LARGE SCALE GENOMIC DNA]</scope>
    <source>
        <strain evidence="3 4">CECT 3146</strain>
    </source>
</reference>
<dbReference type="AlphaFoldDB" id="A0A7W8AUW9"/>
<accession>A0A7W8AUW9</accession>
<proteinExistence type="predicted"/>
<keyword evidence="4" id="KW-1185">Reference proteome</keyword>
<keyword evidence="2" id="KW-0732">Signal</keyword>
<protein>
    <recommendedName>
        <fullName evidence="5">Lipoprotein</fullName>
    </recommendedName>
</protein>
<evidence type="ECO:0000256" key="1">
    <source>
        <dbReference type="SAM" id="MobiDB-lite"/>
    </source>
</evidence>
<dbReference type="RefSeq" id="WP_229878955.1">
    <property type="nucleotide sequence ID" value="NZ_BMSQ01000005.1"/>
</dbReference>
<name>A0A7W8AUW9_STRST</name>
<feature type="chain" id="PRO_5038380368" description="Lipoprotein" evidence="2">
    <location>
        <begin position="31"/>
        <end position="218"/>
    </location>
</feature>
<dbReference type="EMBL" id="JACHJD010000004">
    <property type="protein sequence ID" value="MBB5103777.1"/>
    <property type="molecule type" value="Genomic_DNA"/>
</dbReference>
<feature type="region of interest" description="Disordered" evidence="1">
    <location>
        <begin position="169"/>
        <end position="199"/>
    </location>
</feature>
<evidence type="ECO:0000313" key="4">
    <source>
        <dbReference type="Proteomes" id="UP000549009"/>
    </source>
</evidence>
<comment type="caution">
    <text evidence="3">The sequence shown here is derived from an EMBL/GenBank/DDBJ whole genome shotgun (WGS) entry which is preliminary data.</text>
</comment>
<evidence type="ECO:0000256" key="2">
    <source>
        <dbReference type="SAM" id="SignalP"/>
    </source>
</evidence>
<feature type="signal peptide" evidence="2">
    <location>
        <begin position="1"/>
        <end position="30"/>
    </location>
</feature>
<organism evidence="3 4">
    <name type="scientific">Streptomyces spectabilis</name>
    <dbReference type="NCBI Taxonomy" id="68270"/>
    <lineage>
        <taxon>Bacteria</taxon>
        <taxon>Bacillati</taxon>
        <taxon>Actinomycetota</taxon>
        <taxon>Actinomycetes</taxon>
        <taxon>Kitasatosporales</taxon>
        <taxon>Streptomycetaceae</taxon>
        <taxon>Streptomyces</taxon>
    </lineage>
</organism>
<gene>
    <name evidence="3" type="ORF">FHS40_002839</name>
</gene>